<accession>A0A3M7CUK1</accession>
<proteinExistence type="predicted"/>
<protein>
    <recommendedName>
        <fullName evidence="3">BTB domain-containing protein</fullName>
    </recommendedName>
</protein>
<dbReference type="VEuPathDB" id="FungiDB:BTJ68_08104"/>
<dbReference type="AlphaFoldDB" id="A0A3M7CUK1"/>
<dbReference type="Proteomes" id="UP000270230">
    <property type="component" value="Unassembled WGS sequence"/>
</dbReference>
<reference evidence="1 2" key="1">
    <citation type="journal article" date="2018" name="BMC Genomics">
        <title>Genomic evidence for intraspecific hybridization in a clonal and extremely halotolerant yeast.</title>
        <authorList>
            <person name="Gostincar C."/>
            <person name="Stajich J.E."/>
            <person name="Zupancic J."/>
            <person name="Zalar P."/>
            <person name="Gunde-Cimerman N."/>
        </authorList>
    </citation>
    <scope>NUCLEOTIDE SEQUENCE [LARGE SCALE GENOMIC DNA]</scope>
    <source>
        <strain evidence="1 2">EXF-151</strain>
    </source>
</reference>
<sequence length="184" mass="20577">MAHVSCQGRDVDWTKPLLLVPGQGHDRTPRCTDRGLTCHSRWLTAKLERWNHDLADPNLPQLEVMGNGKAVSIYVGVLSGRTPSSASMSDLFDAYKLADYLLDETAENAIMNAIVDLCSTRGKMDRIDVDYVLEYRSRLVSMSESWVKMLKFVAATGLPCSSTKSKIAQFIARSQSTVDRHDRQ</sequence>
<organism evidence="1 2">
    <name type="scientific">Hortaea werneckii</name>
    <name type="common">Black yeast</name>
    <name type="synonym">Cladosporium werneckii</name>
    <dbReference type="NCBI Taxonomy" id="91943"/>
    <lineage>
        <taxon>Eukaryota</taxon>
        <taxon>Fungi</taxon>
        <taxon>Dikarya</taxon>
        <taxon>Ascomycota</taxon>
        <taxon>Pezizomycotina</taxon>
        <taxon>Dothideomycetes</taxon>
        <taxon>Dothideomycetidae</taxon>
        <taxon>Mycosphaerellales</taxon>
        <taxon>Teratosphaeriaceae</taxon>
        <taxon>Hortaea</taxon>
    </lineage>
</organism>
<evidence type="ECO:0000313" key="2">
    <source>
        <dbReference type="Proteomes" id="UP000270230"/>
    </source>
</evidence>
<dbReference type="OrthoDB" id="3922527at2759"/>
<evidence type="ECO:0000313" key="1">
    <source>
        <dbReference type="EMBL" id="RMY55366.1"/>
    </source>
</evidence>
<comment type="caution">
    <text evidence="1">The sequence shown here is derived from an EMBL/GenBank/DDBJ whole genome shotgun (WGS) entry which is preliminary data.</text>
</comment>
<dbReference type="EMBL" id="QWIN01000253">
    <property type="protein sequence ID" value="RMY55366.1"/>
    <property type="molecule type" value="Genomic_DNA"/>
</dbReference>
<evidence type="ECO:0008006" key="3">
    <source>
        <dbReference type="Google" id="ProtNLM"/>
    </source>
</evidence>
<name>A0A3M7CUK1_HORWE</name>
<gene>
    <name evidence="1" type="ORF">D0865_04218</name>
</gene>